<dbReference type="EMBL" id="QREG01000007">
    <property type="protein sequence ID" value="RED99870.1"/>
    <property type="molecule type" value="Genomic_DNA"/>
</dbReference>
<dbReference type="Proteomes" id="UP000256779">
    <property type="component" value="Unassembled WGS sequence"/>
</dbReference>
<dbReference type="InterPro" id="IPR013830">
    <property type="entry name" value="SGNH_hydro"/>
</dbReference>
<comment type="caution">
    <text evidence="2">The sequence shown here is derived from an EMBL/GenBank/DDBJ whole genome shotgun (WGS) entry which is preliminary data.</text>
</comment>
<keyword evidence="2" id="KW-0378">Hydrolase</keyword>
<gene>
    <name evidence="2" type="ORF">C7460_107154</name>
</gene>
<dbReference type="Gene3D" id="3.40.50.1110">
    <property type="entry name" value="SGNH hydrolase"/>
    <property type="match status" value="1"/>
</dbReference>
<evidence type="ECO:0000259" key="1">
    <source>
        <dbReference type="Pfam" id="PF13472"/>
    </source>
</evidence>
<accession>A0A3D9L3V1</accession>
<evidence type="ECO:0000313" key="3">
    <source>
        <dbReference type="Proteomes" id="UP000256779"/>
    </source>
</evidence>
<dbReference type="AlphaFoldDB" id="A0A3D9L3V1"/>
<protein>
    <submittedName>
        <fullName evidence="2">GDSL-like lipase/acylhydrolase family protein</fullName>
    </submittedName>
</protein>
<feature type="domain" description="SGNH hydrolase-type esterase" evidence="1">
    <location>
        <begin position="38"/>
        <end position="187"/>
    </location>
</feature>
<reference evidence="2 3" key="1">
    <citation type="submission" date="2018-07" db="EMBL/GenBank/DDBJ databases">
        <title>Genomic Encyclopedia of Type Strains, Phase IV (KMG-IV): sequencing the most valuable type-strain genomes for metagenomic binning, comparative biology and taxonomic classification.</title>
        <authorList>
            <person name="Goeker M."/>
        </authorList>
    </citation>
    <scope>NUCLEOTIDE SEQUENCE [LARGE SCALE GENOMIC DNA]</scope>
    <source>
        <strain evidence="2 3">DSM 4134</strain>
    </source>
</reference>
<dbReference type="Pfam" id="PF13472">
    <property type="entry name" value="Lipase_GDSL_2"/>
    <property type="match status" value="1"/>
</dbReference>
<dbReference type="SUPFAM" id="SSF52266">
    <property type="entry name" value="SGNH hydrolase"/>
    <property type="match status" value="1"/>
</dbReference>
<dbReference type="GO" id="GO:0016788">
    <property type="term" value="F:hydrolase activity, acting on ester bonds"/>
    <property type="evidence" value="ECO:0007669"/>
    <property type="project" value="UniProtKB-ARBA"/>
</dbReference>
<dbReference type="RefSeq" id="WP_115867888.1">
    <property type="nucleotide sequence ID" value="NZ_QREG01000007.1"/>
</dbReference>
<organism evidence="2 3">
    <name type="scientific">Marinoscillum furvescens DSM 4134</name>
    <dbReference type="NCBI Taxonomy" id="1122208"/>
    <lineage>
        <taxon>Bacteria</taxon>
        <taxon>Pseudomonadati</taxon>
        <taxon>Bacteroidota</taxon>
        <taxon>Cytophagia</taxon>
        <taxon>Cytophagales</taxon>
        <taxon>Reichenbachiellaceae</taxon>
        <taxon>Marinoscillum</taxon>
    </lineage>
</organism>
<sequence length="198" mass="22731">MMKLEFEGEIQALENKILDHPHQDDLIAFYGSSSIRLWETLEEDLSPLNVINLGFGGSSFSWCIYYFDRVFARIKPSRVIIYVGDNDLAAGIPPEKVLKKFRMLTKLVRMNYPDVPMDFISIKPSPIRTHLLPEIQLTNQLIRKELLALGKASLIDVHNSMLNENGVARPELYVEDQLHLNAEGYRIWKGVVRKHLGI</sequence>
<keyword evidence="3" id="KW-1185">Reference proteome</keyword>
<name>A0A3D9L3V1_MARFU</name>
<dbReference type="InterPro" id="IPR036514">
    <property type="entry name" value="SGNH_hydro_sf"/>
</dbReference>
<proteinExistence type="predicted"/>
<evidence type="ECO:0000313" key="2">
    <source>
        <dbReference type="EMBL" id="RED99870.1"/>
    </source>
</evidence>
<dbReference type="OrthoDB" id="9790057at2"/>